<evidence type="ECO:0008006" key="4">
    <source>
        <dbReference type="Google" id="ProtNLM"/>
    </source>
</evidence>
<proteinExistence type="predicted"/>
<dbReference type="RefSeq" id="WP_086759063.1">
    <property type="nucleotide sequence ID" value="NZ_JAGJBZ010000002.1"/>
</dbReference>
<dbReference type="Proteomes" id="UP001271723">
    <property type="component" value="Unassembled WGS sequence"/>
</dbReference>
<evidence type="ECO:0000313" key="3">
    <source>
        <dbReference type="Proteomes" id="UP001271723"/>
    </source>
</evidence>
<accession>A0ABU4KXL1</accession>
<name>A0ABU4KXL1_9ACTN</name>
<evidence type="ECO:0000313" key="2">
    <source>
        <dbReference type="EMBL" id="MDX2908195.1"/>
    </source>
</evidence>
<protein>
    <recommendedName>
        <fullName evidence="4">Secreted protein</fullName>
    </recommendedName>
</protein>
<keyword evidence="3" id="KW-1185">Reference proteome</keyword>
<evidence type="ECO:0000256" key="1">
    <source>
        <dbReference type="SAM" id="MobiDB-lite"/>
    </source>
</evidence>
<gene>
    <name evidence="2" type="ORF">PV517_05685</name>
</gene>
<feature type="compositionally biased region" description="Polar residues" evidence="1">
    <location>
        <begin position="67"/>
        <end position="78"/>
    </location>
</feature>
<feature type="compositionally biased region" description="Low complexity" evidence="1">
    <location>
        <begin position="49"/>
        <end position="66"/>
    </location>
</feature>
<organism evidence="2 3">
    <name type="scientific">Streptomyces griseiscabiei</name>
    <dbReference type="NCBI Taxonomy" id="2993540"/>
    <lineage>
        <taxon>Bacteria</taxon>
        <taxon>Bacillati</taxon>
        <taxon>Actinomycetota</taxon>
        <taxon>Actinomycetes</taxon>
        <taxon>Kitasatosporales</taxon>
        <taxon>Streptomycetaceae</taxon>
        <taxon>Streptomyces</taxon>
    </lineage>
</organism>
<comment type="caution">
    <text evidence="2">The sequence shown here is derived from an EMBL/GenBank/DDBJ whole genome shotgun (WGS) entry which is preliminary data.</text>
</comment>
<reference evidence="2 3" key="1">
    <citation type="journal article" date="2023" name="Microb. Genom.">
        <title>Mesoterricola silvestris gen. nov., sp. nov., Mesoterricola sediminis sp. nov., Geothrix oryzae sp. nov., Geothrix edaphica sp. nov., Geothrix rubra sp. nov., and Geothrix limicola sp. nov., six novel members of Acidobacteriota isolated from soils.</title>
        <authorList>
            <person name="Weisberg A.J."/>
            <person name="Pearce E."/>
            <person name="Kramer C.G."/>
            <person name="Chang J.H."/>
            <person name="Clarke C.R."/>
        </authorList>
    </citation>
    <scope>NUCLEOTIDE SEQUENCE [LARGE SCALE GENOMIC DNA]</scope>
    <source>
        <strain evidence="2 3">NRRL_B-2795</strain>
    </source>
</reference>
<dbReference type="EMBL" id="JARAVY010000002">
    <property type="protein sequence ID" value="MDX2908195.1"/>
    <property type="molecule type" value="Genomic_DNA"/>
</dbReference>
<sequence>MRKPPFALSRYGAGWSANRRITLIALALTCLLAVAAATAYLTGRGEPHASSTSGPAPSSPAPASSGNTGRPATGNGSVPQPPRVSDPLVFARAAAGMLWSYDTRSTSHAQQLVGMQAWMTKEGEYSDWASVSAQMPTPALWARMADQQQNAAAIVAEGHYPSAFKQAFADDPSAITEAYIYAVTVTGKQTIRWAKGGQGAEDRSLTLAVQCRPSSDCSLVAIAPNVAP</sequence>
<feature type="region of interest" description="Disordered" evidence="1">
    <location>
        <begin position="44"/>
        <end position="85"/>
    </location>
</feature>